<evidence type="ECO:0000256" key="1">
    <source>
        <dbReference type="SAM" id="MobiDB-lite"/>
    </source>
</evidence>
<reference evidence="2 3" key="1">
    <citation type="submission" date="2014-02" db="EMBL/GenBank/DDBJ databases">
        <authorList>
            <person name="Sibley D."/>
            <person name="Venepally P."/>
            <person name="Karamycheva S."/>
            <person name="Hadjithomas M."/>
            <person name="Khan A."/>
            <person name="Brunk B."/>
            <person name="Roos D."/>
            <person name="Caler E."/>
            <person name="Lorenzi H."/>
        </authorList>
    </citation>
    <scope>NUCLEOTIDE SEQUENCE [LARGE SCALE GENOMIC DNA]</scope>
    <source>
        <strain evidence="2 3">GAB2-2007-GAL-DOM2</strain>
    </source>
</reference>
<feature type="region of interest" description="Disordered" evidence="1">
    <location>
        <begin position="320"/>
        <end position="373"/>
    </location>
</feature>
<feature type="compositionally biased region" description="Basic and acidic residues" evidence="1">
    <location>
        <begin position="345"/>
        <end position="360"/>
    </location>
</feature>
<feature type="compositionally biased region" description="Polar residues" evidence="1">
    <location>
        <begin position="216"/>
        <end position="231"/>
    </location>
</feature>
<accession>A0A086KGN1</accession>
<feature type="compositionally biased region" description="Basic residues" evidence="1">
    <location>
        <begin position="153"/>
        <end position="165"/>
    </location>
</feature>
<evidence type="ECO:0000313" key="2">
    <source>
        <dbReference type="EMBL" id="KFG43549.1"/>
    </source>
</evidence>
<proteinExistence type="predicted"/>
<dbReference type="VEuPathDB" id="ToxoDB:TGDOM2_270975"/>
<sequence>MNSNLHRETGNYVRPFRPPCDPQRLLSPVRQGLRRPSALAPPSFYGAPAGNLGGGPECGVAGLGLRGATPSWSGIVSERRRASVASVPPSFPASPPPPFPLSPSFSLPCPSAAHHLPPSPYFSGCAPGASCPATHQTRSDVKARSDRLLHILQRRSSHHCNHSRQQRSLSPTRKGGVGARTSPVLRKGAPVSSANAPRLLPSSAWPGGSHPVLPGMSQQGSRSNEGEANSGSHKELLEVPVKGRGSLEGQYFPRNVVWGQPGRMEDGNRFVASVGSPIRTREGGIAGSRLGPFGAKHIILTKLIDNLELARRQLKPHREIEKNRVSASLSAVPPTAAPASDGETTAEREGGNETTEKEGSPIESSGCSQREGPSLVARSVELPVGVELRCNSRIVSADNAASSKLAVSGEEVVKDRSTFGVSGENEHAAYSSSSDSVNHANGERHERGDHRKQERKKATNQRGCDVSLSSSDGERSKAKANEKRHRRKSNSHGKEKGSVRRHRGEETLMSFDSLLSRRVSADFLRSASVAYAAPPLRRDKWADGPSFGSLHSSNFDVSERRAPRSENDLPDIEQAETAMAREWAALGRDKLSSLPSASRLHPSASGLFGDEIRKMGKNEKDMEQVILAREARTEDNMQVRKSARLDCLQQQELDLLDLIERRIKKQQEQNRKN</sequence>
<dbReference type="OrthoDB" id="10603706at2759"/>
<feature type="compositionally biased region" description="Basic and acidic residues" evidence="1">
    <location>
        <begin position="492"/>
        <end position="504"/>
    </location>
</feature>
<feature type="compositionally biased region" description="Polar residues" evidence="1">
    <location>
        <begin position="430"/>
        <end position="439"/>
    </location>
</feature>
<feature type="compositionally biased region" description="Basic residues" evidence="1">
    <location>
        <begin position="482"/>
        <end position="491"/>
    </location>
</feature>
<dbReference type="Proteomes" id="UP000028837">
    <property type="component" value="Unassembled WGS sequence"/>
</dbReference>
<comment type="caution">
    <text evidence="2">The sequence shown here is derived from an EMBL/GenBank/DDBJ whole genome shotgun (WGS) entry which is preliminary data.</text>
</comment>
<organism evidence="2 3">
    <name type="scientific">Toxoplasma gondii GAB2-2007-GAL-DOM2</name>
    <dbReference type="NCBI Taxonomy" id="1130820"/>
    <lineage>
        <taxon>Eukaryota</taxon>
        <taxon>Sar</taxon>
        <taxon>Alveolata</taxon>
        <taxon>Apicomplexa</taxon>
        <taxon>Conoidasida</taxon>
        <taxon>Coccidia</taxon>
        <taxon>Eucoccidiorida</taxon>
        <taxon>Eimeriorina</taxon>
        <taxon>Sarcocystidae</taxon>
        <taxon>Toxoplasma</taxon>
    </lineage>
</organism>
<feature type="region of interest" description="Disordered" evidence="1">
    <location>
        <begin position="153"/>
        <end position="236"/>
    </location>
</feature>
<feature type="compositionally biased region" description="Basic and acidic residues" evidence="1">
    <location>
        <begin position="441"/>
        <end position="452"/>
    </location>
</feature>
<feature type="region of interest" description="Disordered" evidence="1">
    <location>
        <begin position="1"/>
        <end position="26"/>
    </location>
</feature>
<gene>
    <name evidence="2" type="ORF">TGDOM2_270975</name>
</gene>
<name>A0A086KGN1_TOXGO</name>
<dbReference type="EMBL" id="AHZU02000507">
    <property type="protein sequence ID" value="KFG43549.1"/>
    <property type="molecule type" value="Genomic_DNA"/>
</dbReference>
<feature type="region of interest" description="Disordered" evidence="1">
    <location>
        <begin position="401"/>
        <end position="504"/>
    </location>
</feature>
<feature type="compositionally biased region" description="Basic and acidic residues" evidence="1">
    <location>
        <begin position="472"/>
        <end position="481"/>
    </location>
</feature>
<evidence type="ECO:0000313" key="3">
    <source>
        <dbReference type="Proteomes" id="UP000028837"/>
    </source>
</evidence>
<dbReference type="AlphaFoldDB" id="A0A086KGN1"/>
<protein>
    <submittedName>
        <fullName evidence="2">Uncharacterized protein</fullName>
    </submittedName>
</protein>